<proteinExistence type="predicted"/>
<evidence type="ECO:0000256" key="1">
    <source>
        <dbReference type="SAM" id="Phobius"/>
    </source>
</evidence>
<dbReference type="EMBL" id="FOIE01000001">
    <property type="protein sequence ID" value="SES79162.1"/>
    <property type="molecule type" value="Genomic_DNA"/>
</dbReference>
<evidence type="ECO:0000313" key="3">
    <source>
        <dbReference type="Proteomes" id="UP000198507"/>
    </source>
</evidence>
<keyword evidence="1" id="KW-0812">Transmembrane</keyword>
<accession>A0A1H9ZDK6</accession>
<protein>
    <recommendedName>
        <fullName evidence="4">Signal transduction histidine kinase</fullName>
    </recommendedName>
</protein>
<evidence type="ECO:0000313" key="2">
    <source>
        <dbReference type="EMBL" id="SES79162.1"/>
    </source>
</evidence>
<keyword evidence="1" id="KW-1133">Transmembrane helix</keyword>
<feature type="transmembrane region" description="Helical" evidence="1">
    <location>
        <begin position="12"/>
        <end position="33"/>
    </location>
</feature>
<sequence length="440" mass="45484">MVRMVGRTRSRAVRGLLVVAGVAAVLVVVVRGTGRVTGAAVPTAVLAFAAGAVVAVGLQLLLPRVLPDPAARDGAARYAALAEAARRGQSGSLDQALPGLARVVAEGTGAVRAVVWLAVGHRLVAAAAYPPEPGTGPESVPDLAALLARPDTDSAVPVLDGTVLRAVLGIRKPSAVTAANRQLMQDVASGAALVLRVAALNAELAERVQRAAALAGELHASRHRLASARDSERRRLVAELRYATGERLEALRAEVGAATAALDDEEAGLAAAHAALGRARERLEELLDRFRAVARGVYPAVLRDQGPAAALDEVVADLPRPVRTSGGPAERLPWELESGIYYVAATAVRALADRPAGTAVLVRLEHSAGRIGLHIKDPVPLVPAERLTELLADDADRLAALGGGMDLEVPAAGGLVLRAWLPDRVEPVVVETAGTEVAVR</sequence>
<dbReference type="Proteomes" id="UP000198507">
    <property type="component" value="Unassembled WGS sequence"/>
</dbReference>
<reference evidence="3" key="1">
    <citation type="submission" date="2016-10" db="EMBL/GenBank/DDBJ databases">
        <authorList>
            <person name="Varghese N."/>
            <person name="Submissions S."/>
        </authorList>
    </citation>
    <scope>NUCLEOTIDE SEQUENCE [LARGE SCALE GENOMIC DNA]</scope>
    <source>
        <strain evidence="3">DSM 44209</strain>
    </source>
</reference>
<name>A0A1H9ZDK6_9ACTN</name>
<evidence type="ECO:0008006" key="4">
    <source>
        <dbReference type="Google" id="ProtNLM"/>
    </source>
</evidence>
<organism evidence="2 3">
    <name type="scientific">Geodermatophilus poikilotrophus</name>
    <dbReference type="NCBI Taxonomy" id="1333667"/>
    <lineage>
        <taxon>Bacteria</taxon>
        <taxon>Bacillati</taxon>
        <taxon>Actinomycetota</taxon>
        <taxon>Actinomycetes</taxon>
        <taxon>Geodermatophilales</taxon>
        <taxon>Geodermatophilaceae</taxon>
        <taxon>Geodermatophilus</taxon>
    </lineage>
</organism>
<dbReference type="AlphaFoldDB" id="A0A1H9ZDK6"/>
<keyword evidence="1" id="KW-0472">Membrane</keyword>
<keyword evidence="3" id="KW-1185">Reference proteome</keyword>
<gene>
    <name evidence="2" type="ORF">SAMN04488546_0519</name>
</gene>
<feature type="transmembrane region" description="Helical" evidence="1">
    <location>
        <begin position="39"/>
        <end position="62"/>
    </location>
</feature>